<dbReference type="STRING" id="291169.A9E74_02796"/>
<sequence>MVEILTTIFATNVDLMTAKDWLGTLTTVISFVLMCMAYFWVFHPANKAKLEAHRHHLLKHDIDEPL</sequence>
<evidence type="ECO:0000313" key="3">
    <source>
        <dbReference type="Proteomes" id="UP000094379"/>
    </source>
</evidence>
<dbReference type="AlphaFoldDB" id="A0A1E3GP97"/>
<keyword evidence="1" id="KW-1133">Transmembrane helix</keyword>
<gene>
    <name evidence="2" type="ORF">A9E74_02796</name>
</gene>
<evidence type="ECO:0008006" key="4">
    <source>
        <dbReference type="Google" id="ProtNLM"/>
    </source>
</evidence>
<dbReference type="EMBL" id="MCRI01000080">
    <property type="protein sequence ID" value="ODN65406.1"/>
    <property type="molecule type" value="Genomic_DNA"/>
</dbReference>
<comment type="caution">
    <text evidence="2">The sequence shown here is derived from an EMBL/GenBank/DDBJ whole genome shotgun (WGS) entry which is preliminary data.</text>
</comment>
<reference evidence="2 3" key="1">
    <citation type="submission" date="2016-07" db="EMBL/GenBank/DDBJ databases">
        <title>Draft Genome Sequence of Methylophaga muralis Bur 1.</title>
        <authorList>
            <person name="Vasilenko O.V."/>
            <person name="Doronina N.V."/>
            <person name="Shmareva M.N."/>
            <person name="Tarlachkov S.V."/>
            <person name="Mustakhimov I."/>
            <person name="Trotsenko Y.A."/>
        </authorList>
    </citation>
    <scope>NUCLEOTIDE SEQUENCE [LARGE SCALE GENOMIC DNA]</scope>
    <source>
        <strain evidence="2 3">Bur 1</strain>
    </source>
</reference>
<keyword evidence="1" id="KW-0472">Membrane</keyword>
<feature type="transmembrane region" description="Helical" evidence="1">
    <location>
        <begin position="21"/>
        <end position="41"/>
    </location>
</feature>
<name>A0A1E3GP97_9GAMM</name>
<protein>
    <recommendedName>
        <fullName evidence="4">Cbb3-type cytochrome oxidase component FixQ</fullName>
    </recommendedName>
</protein>
<evidence type="ECO:0000313" key="2">
    <source>
        <dbReference type="EMBL" id="ODN65406.1"/>
    </source>
</evidence>
<dbReference type="Proteomes" id="UP000094379">
    <property type="component" value="Unassembled WGS sequence"/>
</dbReference>
<evidence type="ECO:0000256" key="1">
    <source>
        <dbReference type="SAM" id="Phobius"/>
    </source>
</evidence>
<proteinExistence type="predicted"/>
<dbReference type="RefSeq" id="WP_069297134.1">
    <property type="nucleotide sequence ID" value="NZ_MCRI01000080.1"/>
</dbReference>
<keyword evidence="1" id="KW-0812">Transmembrane</keyword>
<keyword evidence="3" id="KW-1185">Reference proteome</keyword>
<accession>A0A1E3GP97</accession>
<organism evidence="2 3">
    <name type="scientific">Methylophaga muralis</name>
    <dbReference type="NCBI Taxonomy" id="291169"/>
    <lineage>
        <taxon>Bacteria</taxon>
        <taxon>Pseudomonadati</taxon>
        <taxon>Pseudomonadota</taxon>
        <taxon>Gammaproteobacteria</taxon>
        <taxon>Thiotrichales</taxon>
        <taxon>Piscirickettsiaceae</taxon>
        <taxon>Methylophaga</taxon>
    </lineage>
</organism>